<dbReference type="AlphaFoldDB" id="U2USW7"/>
<protein>
    <submittedName>
        <fullName evidence="2">Uncharacterized protein</fullName>
    </submittedName>
</protein>
<proteinExistence type="predicted"/>
<evidence type="ECO:0000256" key="1">
    <source>
        <dbReference type="SAM" id="MobiDB-lite"/>
    </source>
</evidence>
<dbReference type="Proteomes" id="UP000016638">
    <property type="component" value="Unassembled WGS sequence"/>
</dbReference>
<name>U2USW7_9ACTN</name>
<evidence type="ECO:0000313" key="2">
    <source>
        <dbReference type="EMBL" id="ERL06207.1"/>
    </source>
</evidence>
<reference evidence="2 3" key="1">
    <citation type="submission" date="2013-08" db="EMBL/GenBank/DDBJ databases">
        <authorList>
            <person name="Durkin A.S."/>
            <person name="Haft D.R."/>
            <person name="McCorrison J."/>
            <person name="Torralba M."/>
            <person name="Gillis M."/>
            <person name="Haft D.H."/>
            <person name="Methe B."/>
            <person name="Sutton G."/>
            <person name="Nelson K.E."/>
        </authorList>
    </citation>
    <scope>NUCLEOTIDE SEQUENCE [LARGE SCALE GENOMIC DNA]</scope>
    <source>
        <strain evidence="2 3">F0195</strain>
    </source>
</reference>
<dbReference type="RefSeq" id="WP_021727263.1">
    <property type="nucleotide sequence ID" value="NZ_AWEZ01000069.1"/>
</dbReference>
<evidence type="ECO:0000313" key="3">
    <source>
        <dbReference type="Proteomes" id="UP000016638"/>
    </source>
</evidence>
<keyword evidence="3" id="KW-1185">Reference proteome</keyword>
<organism evidence="2 3">
    <name type="scientific">Olsenella profusa F0195</name>
    <dbReference type="NCBI Taxonomy" id="1125712"/>
    <lineage>
        <taxon>Bacteria</taxon>
        <taxon>Bacillati</taxon>
        <taxon>Actinomycetota</taxon>
        <taxon>Coriobacteriia</taxon>
        <taxon>Coriobacteriales</taxon>
        <taxon>Atopobiaceae</taxon>
        <taxon>Olsenella</taxon>
    </lineage>
</organism>
<gene>
    <name evidence="2" type="ORF">HMPREF1316_0664</name>
</gene>
<dbReference type="STRING" id="1125712.HMPREF1316_0664"/>
<sequence>MGDGIRIDKNEFNNRLNTEINALNDESSKAEKQVDTMANFSPEGFGLTGDGYQAFRDLVNGRATIAKAHYVFFQRIIAADEANRGAMTQVKDFADDNTVNTARCQQRIDDARSEITSINGERSQALSTSGGGTTGSNFGDSQLQATEDYYQGLIDAQNQIIQANQEAIDSVATYQTAVNEMYGEAETLANSMLQAATNAIANRISNGSYGDMSWADGQDGRYSNVNDAYDAAQIRADLMPNGEINADKVRELFGKDNLTDAEKRALGMIYADLISRAQAGDNGPLNAFLNLGYQQTGQDISHDVMPPYSGISGATTYTATFTQLPGFKIALASWADDSYLPVGIPRDRINSCDATAMALIMSPAYTRSAEYDAMYEQAPHFDSNIQVSFSRYTPTHKQQDKAIPDSFHLETIAFGNDYESHATYDSSPDVNADEMSVYLAEQGLEDPKDKAIAKAGKGIFSGITGFGFPVDAQSSADSILSALGKGVSSTSMAGIGLTFAKAGVDGLAEYYKTQDANKELITIGNVNDLSTDADVTFRDGAHGGRGGVVANGDGVAVQAGSPTQEQQRAYAKAWEQYEAWAEDHSQPDPSNPGSSKPDKTYTDWLNDAAPGSSANNMQKIWDDVKNGG</sequence>
<dbReference type="eggNOG" id="ENOG502ZV45">
    <property type="taxonomic scope" value="Bacteria"/>
</dbReference>
<dbReference type="PATRIC" id="fig|1125712.3.peg.2325"/>
<feature type="region of interest" description="Disordered" evidence="1">
    <location>
        <begin position="581"/>
        <end position="628"/>
    </location>
</feature>
<comment type="caution">
    <text evidence="2">The sequence shown here is derived from an EMBL/GenBank/DDBJ whole genome shotgun (WGS) entry which is preliminary data.</text>
</comment>
<dbReference type="OrthoDB" id="10006964at2"/>
<accession>U2USW7</accession>
<dbReference type="EMBL" id="AWEZ01000069">
    <property type="protein sequence ID" value="ERL06207.1"/>
    <property type="molecule type" value="Genomic_DNA"/>
</dbReference>